<evidence type="ECO:0000313" key="3">
    <source>
        <dbReference type="Proteomes" id="UP001348817"/>
    </source>
</evidence>
<dbReference type="AlphaFoldDB" id="A0AAU9CTI7"/>
<proteinExistence type="predicted"/>
<dbReference type="EMBL" id="AP025315">
    <property type="protein sequence ID" value="BDD11403.1"/>
    <property type="molecule type" value="Genomic_DNA"/>
</dbReference>
<reference evidence="2 3" key="1">
    <citation type="submission" date="2021-12" db="EMBL/GenBank/DDBJ databases">
        <title>Genome sequencing of bacteria with rrn-lacking chromosome and rrn-plasmid.</title>
        <authorList>
            <person name="Anda M."/>
            <person name="Iwasaki W."/>
        </authorList>
    </citation>
    <scope>NUCLEOTIDE SEQUENCE [LARGE SCALE GENOMIC DNA]</scope>
    <source>
        <strain evidence="2 3">DSM 100852</strain>
        <plasmid evidence="2 3">pFA1</plasmid>
    </source>
</reference>
<evidence type="ECO:0000313" key="2">
    <source>
        <dbReference type="EMBL" id="BDD11403.1"/>
    </source>
</evidence>
<sequence length="625" mass="70713">MFRKVSKPKYCTKGLSSNGTSRLPIQGYRIVEPSGYYPLTESTLFEQQVHVRSGFLNHPALISRRFGRSGQLIDFHSEDIATGDHVEAPVNIGADIPALKVGDNGDLALEDTRKPKLFYANEDQLEASNKALKTNGSPIGFKALPDSALAVPDKDGTLRTLQAVAPTVDGEIVRTINEMSSDCGKFAFRMIGGDMAEFLTVILAPYGNSESESCFDISAEKVSSLVFPFNQATYAHTAIDLDGLSRRIWLDENMPSMFHPGKEEVIRRKQAYGYDEYTLPKPGESYRATPSIIESSARRGTMAPDKYLKRVLAKLADWKPPTEIEALKVEPLRKIYWNMHNAAVVAKSGTDTVTIENETMLSYTMMWFTDTMHRMLKLSESLREALIDFCQTRSEQIPEDRSKEYALLKRFSEVMSEREGLEQNLERHLRELNSEVRNLESCPEGGLYWFQMYGNGEGKNFYDRHAKDSNGQKHVLRVSAHPKRRTQALYSKAMARLDKNMSRLPLESDIPEISSELTAFNETYAVIYANVVGCIGPECDFDKAQPAIDRHNAWVREQTGSLLANLFQRFMRVYGLDDYKPESDYCYAYFVALEEVSPLFSDPADKKDFKEFEDLLIRIIGIRGI</sequence>
<name>A0AAU9CTI7_9BACT</name>
<keyword evidence="3" id="KW-1185">Reference proteome</keyword>
<keyword evidence="2" id="KW-0614">Plasmid</keyword>
<dbReference type="KEGG" id="fax:FUAX_38350"/>
<dbReference type="RefSeq" id="WP_338394903.1">
    <property type="nucleotide sequence ID" value="NZ_AP025315.1"/>
</dbReference>
<feature type="coiled-coil region" evidence="1">
    <location>
        <begin position="411"/>
        <end position="442"/>
    </location>
</feature>
<geneLocation type="plasmid" evidence="2 3">
    <name>pFA1</name>
</geneLocation>
<evidence type="ECO:0000256" key="1">
    <source>
        <dbReference type="SAM" id="Coils"/>
    </source>
</evidence>
<organism evidence="2 3">
    <name type="scientific">Fulvitalea axinellae</name>
    <dbReference type="NCBI Taxonomy" id="1182444"/>
    <lineage>
        <taxon>Bacteria</taxon>
        <taxon>Pseudomonadati</taxon>
        <taxon>Bacteroidota</taxon>
        <taxon>Cytophagia</taxon>
        <taxon>Cytophagales</taxon>
        <taxon>Persicobacteraceae</taxon>
        <taxon>Fulvitalea</taxon>
    </lineage>
</organism>
<protein>
    <submittedName>
        <fullName evidence="2">Uncharacterized protein</fullName>
    </submittedName>
</protein>
<dbReference type="Proteomes" id="UP001348817">
    <property type="component" value="Plasmid pFA1"/>
</dbReference>
<keyword evidence="1" id="KW-0175">Coiled coil</keyword>
<accession>A0AAU9CTI7</accession>
<gene>
    <name evidence="2" type="ORF">FUAX_38350</name>
</gene>